<organism evidence="1">
    <name type="scientific">Candidatus Methanophagaceae archaeon ANME-1 ERB6</name>
    <dbReference type="NCBI Taxonomy" id="2759912"/>
    <lineage>
        <taxon>Archaea</taxon>
        <taxon>Methanobacteriati</taxon>
        <taxon>Methanobacteriota</taxon>
        <taxon>Stenosarchaea group</taxon>
        <taxon>Methanomicrobia</taxon>
        <taxon>Candidatus Methanophagales</taxon>
        <taxon>Candidatus Methanophagaceae</taxon>
    </lineage>
</organism>
<evidence type="ECO:0000313" key="1">
    <source>
        <dbReference type="EMBL" id="QNO53558.1"/>
    </source>
</evidence>
<sequence length="46" mass="5320">MEAGLMEELNRSAQAFTEQLGKIDPQLTATERESIRNLQELMRKLE</sequence>
<dbReference type="EMBL" id="MT631545">
    <property type="protein sequence ID" value="QNO53558.1"/>
    <property type="molecule type" value="Genomic_DNA"/>
</dbReference>
<proteinExistence type="predicted"/>
<dbReference type="AlphaFoldDB" id="A0A7G9YZX4"/>
<gene>
    <name evidence="1" type="ORF">LGBLGJPO_00022</name>
</gene>
<protein>
    <submittedName>
        <fullName evidence="1">Uncharacterized protein</fullName>
    </submittedName>
</protein>
<reference evidence="1" key="1">
    <citation type="submission" date="2020-06" db="EMBL/GenBank/DDBJ databases">
        <title>Unique genomic features of the anaerobic methanotrophic archaea.</title>
        <authorList>
            <person name="Chadwick G.L."/>
            <person name="Skennerton C.T."/>
            <person name="Laso-Perez R."/>
            <person name="Leu A.O."/>
            <person name="Speth D.R."/>
            <person name="Yu H."/>
            <person name="Morgan-Lang C."/>
            <person name="Hatzenpichler R."/>
            <person name="Goudeau D."/>
            <person name="Malmstrom R."/>
            <person name="Brazelton W.J."/>
            <person name="Woyke T."/>
            <person name="Hallam S.J."/>
            <person name="Tyson G.W."/>
            <person name="Wegener G."/>
            <person name="Boetius A."/>
            <person name="Orphan V."/>
        </authorList>
    </citation>
    <scope>NUCLEOTIDE SEQUENCE</scope>
</reference>
<accession>A0A7G9YZX4</accession>
<name>A0A7G9YZX4_9EURY</name>